<dbReference type="SUPFAM" id="SSF56935">
    <property type="entry name" value="Porins"/>
    <property type="match status" value="1"/>
</dbReference>
<feature type="chain" id="PRO_5021007235" description="TonB-dependent receptor" evidence="1">
    <location>
        <begin position="22"/>
        <end position="880"/>
    </location>
</feature>
<comment type="caution">
    <text evidence="2">The sequence shown here is derived from an EMBL/GenBank/DDBJ whole genome shotgun (WGS) entry which is preliminary data.</text>
</comment>
<dbReference type="RefSeq" id="WP_136000273.1">
    <property type="nucleotide sequence ID" value="NZ_SRYX01000076.1"/>
</dbReference>
<keyword evidence="1" id="KW-0732">Signal</keyword>
<dbReference type="EMBL" id="SRYX01000076">
    <property type="protein sequence ID" value="TGY28145.1"/>
    <property type="molecule type" value="Genomic_DNA"/>
</dbReference>
<evidence type="ECO:0008006" key="4">
    <source>
        <dbReference type="Google" id="ProtNLM"/>
    </source>
</evidence>
<accession>A0A4S2CJM0</accession>
<proteinExistence type="predicted"/>
<dbReference type="Proteomes" id="UP000309566">
    <property type="component" value="Unassembled WGS sequence"/>
</dbReference>
<reference evidence="2 3" key="1">
    <citation type="submission" date="2019-04" db="EMBL/GenBank/DDBJ databases">
        <title>Microbes associate with the intestines of laboratory mice.</title>
        <authorList>
            <person name="Navarre W."/>
            <person name="Wong E."/>
            <person name="Huang K."/>
            <person name="Tropini C."/>
            <person name="Ng K."/>
            <person name="Yu B."/>
        </authorList>
    </citation>
    <scope>NUCLEOTIDE SEQUENCE [LARGE SCALE GENOMIC DNA]</scope>
    <source>
        <strain evidence="2 3">NM63_1-25</strain>
    </source>
</reference>
<gene>
    <name evidence="2" type="ORF">E5353_15380</name>
</gene>
<name>A0A4S2CJM0_9BACE</name>
<sequence length="880" mass="100054">MIIRIFFFMFIAGLSVSQSSAQSIFTGSIKNKSGQSIIGTVTIQDKDCLTISGFSQSDAKGEFEISYAGKADSVTITVSGMTIGKHSKTITNKSQRVDFVIQEQAIQLKEVTVKSAAIKQSGDTLNYLVGAYANQNDRVIGDVIRKMPGIEVAEDGKISFNGKEINKFYVENLDLLHGRYGIATNNIPMKAVSVVQVLENHQPIKALREKIPTDDVAINLKLKDSAKGALSIMGMLGGGYQPTLWNAEFTGMYFGKKRQNMTVYKGNNSGDDVASEFRTHYDYERVYMDPSSPLRIQMPITPSVPRKRYIDNRSHAITTNHLIKPSDNSELTTSILYHDDRIKKEGYSYYEQFLPADVQKLIIEEQISSTNHIHNAEVASRFKINKTDYYLNNSFNLKGSWNNDLGVGNTWNNVNQSHTQVSQHLDQPFFSIDNTLDLIKTISDNSYTIYFSAGYSQKPHTLTISPVSYLEEGELETLMQDLTSRDFGSVLRLSYGLKIKNFKLDYALWGRADIRHLETMLYGEPQTTLFDRAFQNDLWYNTYQAGLSQRYSYEKGNFRATLGMPFIYYALLNKDKIPDMHQTYQRLNFQPSLSLKYEYRDFIFYASGSTGRNFGDMNTGYTGYIMHGYRSLLRNTADRLLETRSVNTNTSIDYRNALSALFINLGVNYGYSWKNLLYGYNYQGVMSIKNTIVQPTDMENYGVRLTASKGLDFWRSTLRVYGNYNEGNSQQLIQNEVLNSRSRSYGAGAGLNVTPISFISLNYSFSWGESQSYMVGRSSDFPKIRQTSQTINLDIFPTKAITINMNVEHQYNRAASQRYTTFADASMKWKNQKIDIELGVNNIFNAKQYVSASYSEISTYYYSYSLRPVSALLKIRFKIK</sequence>
<dbReference type="AlphaFoldDB" id="A0A4S2CJM0"/>
<evidence type="ECO:0000256" key="1">
    <source>
        <dbReference type="SAM" id="SignalP"/>
    </source>
</evidence>
<evidence type="ECO:0000313" key="3">
    <source>
        <dbReference type="Proteomes" id="UP000309566"/>
    </source>
</evidence>
<organism evidence="2 3">
    <name type="scientific">Bacteroides caecimuris</name>
    <dbReference type="NCBI Taxonomy" id="1796613"/>
    <lineage>
        <taxon>Bacteria</taxon>
        <taxon>Pseudomonadati</taxon>
        <taxon>Bacteroidota</taxon>
        <taxon>Bacteroidia</taxon>
        <taxon>Bacteroidales</taxon>
        <taxon>Bacteroidaceae</taxon>
        <taxon>Bacteroides</taxon>
    </lineage>
</organism>
<feature type="signal peptide" evidence="1">
    <location>
        <begin position="1"/>
        <end position="21"/>
    </location>
</feature>
<protein>
    <recommendedName>
        <fullName evidence="4">TonB-dependent receptor</fullName>
    </recommendedName>
</protein>
<evidence type="ECO:0000313" key="2">
    <source>
        <dbReference type="EMBL" id="TGY28145.1"/>
    </source>
</evidence>